<dbReference type="AlphaFoldDB" id="A0A4V5UV53"/>
<evidence type="ECO:0000313" key="2">
    <source>
        <dbReference type="Proteomes" id="UP000305848"/>
    </source>
</evidence>
<evidence type="ECO:0000313" key="1">
    <source>
        <dbReference type="EMBL" id="TKK70183.1"/>
    </source>
</evidence>
<sequence>MQTMYYTTATEKVISETGSLTEFYNLTNKLSKTRFVRFTGKSDDADNIEWHFTYRGHKLMLQYSIYTGVSLHTSNAKDIKAVEKLAEKLLQH</sequence>
<dbReference type="InterPro" id="IPR022080">
    <property type="entry name" value="DUF3630"/>
</dbReference>
<gene>
    <name evidence="1" type="ORF">FC093_05385</name>
</gene>
<organism evidence="1 2">
    <name type="scientific">Ilyomonas limi</name>
    <dbReference type="NCBI Taxonomy" id="2575867"/>
    <lineage>
        <taxon>Bacteria</taxon>
        <taxon>Pseudomonadati</taxon>
        <taxon>Bacteroidota</taxon>
        <taxon>Chitinophagia</taxon>
        <taxon>Chitinophagales</taxon>
        <taxon>Chitinophagaceae</taxon>
        <taxon>Ilyomonas</taxon>
    </lineage>
</organism>
<accession>A0A4V5UV53</accession>
<dbReference type="Pfam" id="PF12305">
    <property type="entry name" value="DUF3630"/>
    <property type="match status" value="1"/>
</dbReference>
<protein>
    <submittedName>
        <fullName evidence="1">DUF3630 family protein</fullName>
    </submittedName>
</protein>
<name>A0A4V5UV53_9BACT</name>
<keyword evidence="2" id="KW-1185">Reference proteome</keyword>
<dbReference type="OrthoDB" id="670775at2"/>
<reference evidence="1 2" key="1">
    <citation type="submission" date="2019-05" db="EMBL/GenBank/DDBJ databases">
        <title>Panacibacter sp. strain 17mud1-8 Genome sequencing and assembly.</title>
        <authorList>
            <person name="Chhetri G."/>
        </authorList>
    </citation>
    <scope>NUCLEOTIDE SEQUENCE [LARGE SCALE GENOMIC DNA]</scope>
    <source>
        <strain evidence="1 2">17mud1-8</strain>
    </source>
</reference>
<dbReference type="RefSeq" id="WP_137260728.1">
    <property type="nucleotide sequence ID" value="NZ_SZQL01000003.1"/>
</dbReference>
<proteinExistence type="predicted"/>
<comment type="caution">
    <text evidence="1">The sequence shown here is derived from an EMBL/GenBank/DDBJ whole genome shotgun (WGS) entry which is preliminary data.</text>
</comment>
<dbReference type="EMBL" id="SZQL01000003">
    <property type="protein sequence ID" value="TKK70183.1"/>
    <property type="molecule type" value="Genomic_DNA"/>
</dbReference>
<dbReference type="Proteomes" id="UP000305848">
    <property type="component" value="Unassembled WGS sequence"/>
</dbReference>